<protein>
    <submittedName>
        <fullName evidence="3">Uncharacterized protein</fullName>
    </submittedName>
</protein>
<dbReference type="EMBL" id="LAZR01042435">
    <property type="protein sequence ID" value="KKL09549.1"/>
    <property type="molecule type" value="Genomic_DNA"/>
</dbReference>
<evidence type="ECO:0000259" key="1">
    <source>
        <dbReference type="Pfam" id="PF03906"/>
    </source>
</evidence>
<evidence type="ECO:0000313" key="3">
    <source>
        <dbReference type="EMBL" id="KKL09549.1"/>
    </source>
</evidence>
<sequence length="383" mass="39676">MANVSVTYSGDGSQTNYSVPMPYISTDHIVVTVNAVLQYNPLNYVWLSASTIQFTTAPGLNDAILIRRVTPGDNRLVDFTSGAVLSEADLDLSADQVFYLAQEAKEGLTELLNAEMIRIAGALGIVETDPDLILTAMVETALNDAAASELQARVTDIDANGESILNNNILLALLGAASGDYTAFILDTSTVEIGAGETLASRFSTILAAYGANTSAITTEQTARADADSAMAVDIALMGAANGADTAFIMDSSTVKIDSDGGDSFATRLTALATADSNNSAAITSEATARGNADDGFSAHYGVSLNVNGYVTGFTQLNDGSSGTFVILADKFAIVDPSGDPSEPEFIPFSVSGGVVTMQNVKITGNLIVDGDITNTQLTGTNL</sequence>
<dbReference type="InterPro" id="IPR015406">
    <property type="entry name" value="GpJ_CSF"/>
</dbReference>
<dbReference type="PANTHER" id="PTHR36251">
    <property type="entry name" value="FELS-1 PROPHAGE HOST SPECIFICITY PROTEIN-RELATED"/>
    <property type="match status" value="1"/>
</dbReference>
<dbReference type="InterPro" id="IPR005604">
    <property type="entry name" value="Phage_T7_tail_fibre-like_N"/>
</dbReference>
<gene>
    <name evidence="3" type="ORF">LCGC14_2564760</name>
</gene>
<dbReference type="PANTHER" id="PTHR36251:SF2">
    <property type="entry name" value="GIFSY-2 PROPHAGE HOST SPECIFICITY PROTEIN J, PHAGE LAMBDA"/>
    <property type="match status" value="1"/>
</dbReference>
<reference evidence="3" key="1">
    <citation type="journal article" date="2015" name="Nature">
        <title>Complex archaea that bridge the gap between prokaryotes and eukaryotes.</title>
        <authorList>
            <person name="Spang A."/>
            <person name="Saw J.H."/>
            <person name="Jorgensen S.L."/>
            <person name="Zaremba-Niedzwiedzka K."/>
            <person name="Martijn J."/>
            <person name="Lind A.E."/>
            <person name="van Eijk R."/>
            <person name="Schleper C."/>
            <person name="Guy L."/>
            <person name="Ettema T.J."/>
        </authorList>
    </citation>
    <scope>NUCLEOTIDE SEQUENCE</scope>
</reference>
<dbReference type="Pfam" id="PF03906">
    <property type="entry name" value="Phage_T7_tail"/>
    <property type="match status" value="1"/>
</dbReference>
<feature type="non-terminal residue" evidence="3">
    <location>
        <position position="383"/>
    </location>
</feature>
<organism evidence="3">
    <name type="scientific">marine sediment metagenome</name>
    <dbReference type="NCBI Taxonomy" id="412755"/>
    <lineage>
        <taxon>unclassified sequences</taxon>
        <taxon>metagenomes</taxon>
        <taxon>ecological metagenomes</taxon>
    </lineage>
</organism>
<feature type="domain" description="Bacteriophage T7 tail fibre protein-like N-terminal" evidence="1">
    <location>
        <begin position="2"/>
        <end position="109"/>
    </location>
</feature>
<name>A0A0F9AIW4_9ZZZZ</name>
<dbReference type="AlphaFoldDB" id="A0A0F9AIW4"/>
<feature type="domain" description="Tip attachment protein J central straight fiber" evidence="2">
    <location>
        <begin position="282"/>
        <end position="379"/>
    </location>
</feature>
<dbReference type="InterPro" id="IPR053171">
    <property type="entry name" value="Viral_Tip_Attach_Protein"/>
</dbReference>
<proteinExistence type="predicted"/>
<dbReference type="Pfam" id="PF09327">
    <property type="entry name" value="Phage_Tail_Tip"/>
    <property type="match status" value="1"/>
</dbReference>
<accession>A0A0F9AIW4</accession>
<comment type="caution">
    <text evidence="3">The sequence shown here is derived from an EMBL/GenBank/DDBJ whole genome shotgun (WGS) entry which is preliminary data.</text>
</comment>
<evidence type="ECO:0000259" key="2">
    <source>
        <dbReference type="Pfam" id="PF09327"/>
    </source>
</evidence>